<comment type="caution">
    <text evidence="2">The sequence shown here is derived from an EMBL/GenBank/DDBJ whole genome shotgun (WGS) entry which is preliminary data.</text>
</comment>
<reference evidence="2 3" key="1">
    <citation type="submission" date="2019-02" db="EMBL/GenBank/DDBJ databases">
        <title>Deep-cultivation of Planctomycetes and their phenomic and genomic characterization uncovers novel biology.</title>
        <authorList>
            <person name="Wiegand S."/>
            <person name="Jogler M."/>
            <person name="Boedeker C."/>
            <person name="Pinto D."/>
            <person name="Vollmers J."/>
            <person name="Rivas-Marin E."/>
            <person name="Kohn T."/>
            <person name="Peeters S.H."/>
            <person name="Heuer A."/>
            <person name="Rast P."/>
            <person name="Oberbeckmann S."/>
            <person name="Bunk B."/>
            <person name="Jeske O."/>
            <person name="Meyerdierks A."/>
            <person name="Storesund J.E."/>
            <person name="Kallscheuer N."/>
            <person name="Luecker S."/>
            <person name="Lage O.M."/>
            <person name="Pohl T."/>
            <person name="Merkel B.J."/>
            <person name="Hornburger P."/>
            <person name="Mueller R.-W."/>
            <person name="Bruemmer F."/>
            <person name="Labrenz M."/>
            <person name="Spormann A.M."/>
            <person name="Op Den Camp H."/>
            <person name="Overmann J."/>
            <person name="Amann R."/>
            <person name="Jetten M.S.M."/>
            <person name="Mascher T."/>
            <person name="Medema M.H."/>
            <person name="Devos D.P."/>
            <person name="Kaster A.-K."/>
            <person name="Ovreas L."/>
            <person name="Rohde M."/>
            <person name="Galperin M.Y."/>
            <person name="Jogler C."/>
        </authorList>
    </citation>
    <scope>NUCLEOTIDE SEQUENCE [LARGE SCALE GENOMIC DNA]</scope>
    <source>
        <strain evidence="2 3">Pla22</strain>
    </source>
</reference>
<accession>A0A5C5WVB2</accession>
<feature type="signal peptide" evidence="1">
    <location>
        <begin position="1"/>
        <end position="20"/>
    </location>
</feature>
<keyword evidence="1" id="KW-0732">Signal</keyword>
<keyword evidence="3" id="KW-1185">Reference proteome</keyword>
<dbReference type="RefSeq" id="WP_146514095.1">
    <property type="nucleotide sequence ID" value="NZ_SJPI01000001.1"/>
</dbReference>
<dbReference type="AlphaFoldDB" id="A0A5C5WVB2"/>
<evidence type="ECO:0000256" key="1">
    <source>
        <dbReference type="SAM" id="SignalP"/>
    </source>
</evidence>
<feature type="chain" id="PRO_5022846245" evidence="1">
    <location>
        <begin position="21"/>
        <end position="171"/>
    </location>
</feature>
<dbReference type="OrthoDB" id="275334at2"/>
<evidence type="ECO:0000313" key="2">
    <source>
        <dbReference type="EMBL" id="TWT53973.1"/>
    </source>
</evidence>
<proteinExistence type="predicted"/>
<gene>
    <name evidence="2" type="ORF">Pla22_16070</name>
</gene>
<protein>
    <submittedName>
        <fullName evidence="2">Uncharacterized protein</fullName>
    </submittedName>
</protein>
<evidence type="ECO:0000313" key="3">
    <source>
        <dbReference type="Proteomes" id="UP000316598"/>
    </source>
</evidence>
<name>A0A5C5WVB2_9BACT</name>
<dbReference type="Proteomes" id="UP000316598">
    <property type="component" value="Unassembled WGS sequence"/>
</dbReference>
<sequence precursor="true">MKIKFALAALLVVSTSGVYAATTQNQKFTVNVPAAISITAPTNVSITHDETELDQAFPVQEWVVKGNSLDGVTASFSTASAFVHTTDASAKRDAALGLAVTSSVGGANWNVTTAADSTDYVNNDPVATVQVTSDGFGFANMGLTVSFITDGFGSFPAGAYETTVTGTVTGN</sequence>
<organism evidence="2 3">
    <name type="scientific">Rubripirellula amarantea</name>
    <dbReference type="NCBI Taxonomy" id="2527999"/>
    <lineage>
        <taxon>Bacteria</taxon>
        <taxon>Pseudomonadati</taxon>
        <taxon>Planctomycetota</taxon>
        <taxon>Planctomycetia</taxon>
        <taxon>Pirellulales</taxon>
        <taxon>Pirellulaceae</taxon>
        <taxon>Rubripirellula</taxon>
    </lineage>
</organism>
<dbReference type="EMBL" id="SJPI01000001">
    <property type="protein sequence ID" value="TWT53973.1"/>
    <property type="molecule type" value="Genomic_DNA"/>
</dbReference>